<accession>A0ABD7A7B8</accession>
<sequence length="151" mass="17353">MPKIQRQVTILRPTNYGKEENNYKHLYILLTDPCFDGETGKEDMILNVSCSSIKGDKALDETCILKAGIHEFITRDSFIFYRHLRIDTLADIRSNIEQGYFIQKALINDEIYHAILKGVLSSKSVAARYKRFLKNAIRQNACPDIVTQNEP</sequence>
<proteinExistence type="predicted"/>
<protein>
    <submittedName>
        <fullName evidence="1">Terminase</fullName>
    </submittedName>
</protein>
<gene>
    <name evidence="1" type="ORF">HV560_04075</name>
</gene>
<evidence type="ECO:0000313" key="1">
    <source>
        <dbReference type="EMBL" id="QLB42055.1"/>
    </source>
</evidence>
<dbReference type="Proteomes" id="UP000509784">
    <property type="component" value="Chromosome"/>
</dbReference>
<name>A0ABD7A7B8_9PAST</name>
<dbReference type="KEGG" id="mpeg:HV560_04075"/>
<reference evidence="1 2" key="1">
    <citation type="submission" date="2020-06" db="EMBL/GenBank/DDBJ databases">
        <title>Mannheimia pernigra sp. nov. isolated from bovine respiratory tract.</title>
        <authorList>
            <person name="Kuhnert P."/>
            <person name="Akarsu-Egger H."/>
        </authorList>
    </citation>
    <scope>NUCLEOTIDE SEQUENCE [LARGE SCALE GENOMIC DNA]</scope>
    <source>
        <strain evidence="1 2">17CN0883</strain>
    </source>
</reference>
<dbReference type="RefSeq" id="WP_176812211.1">
    <property type="nucleotide sequence ID" value="NZ_CP055305.1"/>
</dbReference>
<evidence type="ECO:0000313" key="2">
    <source>
        <dbReference type="Proteomes" id="UP000509784"/>
    </source>
</evidence>
<dbReference type="EMBL" id="CP055305">
    <property type="protein sequence ID" value="QLB42055.1"/>
    <property type="molecule type" value="Genomic_DNA"/>
</dbReference>
<organism evidence="1 2">
    <name type="scientific">Mannheimia pernigra</name>
    <dbReference type="NCBI Taxonomy" id="111844"/>
    <lineage>
        <taxon>Bacteria</taxon>
        <taxon>Pseudomonadati</taxon>
        <taxon>Pseudomonadota</taxon>
        <taxon>Gammaproteobacteria</taxon>
        <taxon>Pasteurellales</taxon>
        <taxon>Pasteurellaceae</taxon>
        <taxon>Mannheimia</taxon>
    </lineage>
</organism>
<dbReference type="AlphaFoldDB" id="A0ABD7A7B8"/>